<reference evidence="1 2" key="1">
    <citation type="submission" date="2018-11" db="EMBL/GenBank/DDBJ databases">
        <title>Genome assembly of Steccherinum ochraceum LE-BIN_3174, the white-rot fungus of the Steccherinaceae family (The Residual Polyporoid clade, Polyporales, Basidiomycota).</title>
        <authorList>
            <person name="Fedorova T.V."/>
            <person name="Glazunova O.A."/>
            <person name="Landesman E.O."/>
            <person name="Moiseenko K.V."/>
            <person name="Psurtseva N.V."/>
            <person name="Savinova O.S."/>
            <person name="Shakhova N.V."/>
            <person name="Tyazhelova T.V."/>
            <person name="Vasina D.V."/>
        </authorList>
    </citation>
    <scope>NUCLEOTIDE SEQUENCE [LARGE SCALE GENOMIC DNA]</scope>
    <source>
        <strain evidence="1 2">LE-BIN_3174</strain>
    </source>
</reference>
<gene>
    <name evidence="1" type="ORF">EIP91_005333</name>
</gene>
<organism evidence="1 2">
    <name type="scientific">Steccherinum ochraceum</name>
    <dbReference type="NCBI Taxonomy" id="92696"/>
    <lineage>
        <taxon>Eukaryota</taxon>
        <taxon>Fungi</taxon>
        <taxon>Dikarya</taxon>
        <taxon>Basidiomycota</taxon>
        <taxon>Agaricomycotina</taxon>
        <taxon>Agaricomycetes</taxon>
        <taxon>Polyporales</taxon>
        <taxon>Steccherinaceae</taxon>
        <taxon>Steccherinum</taxon>
    </lineage>
</organism>
<keyword evidence="2" id="KW-1185">Reference proteome</keyword>
<evidence type="ECO:0008006" key="3">
    <source>
        <dbReference type="Google" id="ProtNLM"/>
    </source>
</evidence>
<accession>A0A4R0R7A8</accession>
<dbReference type="Proteomes" id="UP000292702">
    <property type="component" value="Unassembled WGS sequence"/>
</dbReference>
<name>A0A4R0R7A8_9APHY</name>
<proteinExistence type="predicted"/>
<comment type="caution">
    <text evidence="1">The sequence shown here is derived from an EMBL/GenBank/DDBJ whole genome shotgun (WGS) entry which is preliminary data.</text>
</comment>
<dbReference type="EMBL" id="RWJN01000293">
    <property type="protein sequence ID" value="TCD63500.1"/>
    <property type="molecule type" value="Genomic_DNA"/>
</dbReference>
<dbReference type="OrthoDB" id="2788229at2759"/>
<evidence type="ECO:0000313" key="1">
    <source>
        <dbReference type="EMBL" id="TCD63500.1"/>
    </source>
</evidence>
<sequence>MHDSPRVPGDIISEITEHLGGDMATLSVCSVVSQSWTHEARKHLFREIALQSEKGDNDFQEFAVFVKEHPEASCFVKQLKLSGRPHRAGDEHRPHVAPQLISSILEHLPNVKELSFYGVLFTFPIRSPPPPLSSPFALEHLTCFNVSATAQVWFRMMQLFSAAELKIHLDPVSDSRRGLKDAGISAPIIAAPSLKLAGVPPMSIEKVLEPALVSNCLQRLDIAISQPGHPTAIGRLINKSSGTMGEFRLDISGLRYALGPAAWQALNLTSCAALSSFSISINLGVHTPVQFSTLLAILSHCPPTLRHIACFITLHRATPGTMADPVISRNVTGDDCAQLEALLVSKYRKLEKLLFDLRDVMDPYVLPEQIWNTIRESMPRLRDKGVLTLHPRLRNSQGEEKAPSL</sequence>
<evidence type="ECO:0000313" key="2">
    <source>
        <dbReference type="Proteomes" id="UP000292702"/>
    </source>
</evidence>
<protein>
    <recommendedName>
        <fullName evidence="3">F-box domain-containing protein</fullName>
    </recommendedName>
</protein>
<dbReference type="AlphaFoldDB" id="A0A4R0R7A8"/>